<proteinExistence type="predicted"/>
<dbReference type="GO" id="GO:0003700">
    <property type="term" value="F:DNA-binding transcription factor activity"/>
    <property type="evidence" value="ECO:0007669"/>
    <property type="project" value="InterPro"/>
</dbReference>
<keyword evidence="1" id="KW-0805">Transcription regulation</keyword>
<evidence type="ECO:0000313" key="5">
    <source>
        <dbReference type="EMBL" id="EHK74317.1"/>
    </source>
</evidence>
<sequence length="145" mass="16225">MRQCRERADRSGRLPEPEADGARYLKFNALKGAAGAEGLTMGTVTKFRNIRPCMTERADEAAALLKAAANQNRLMILCTLIEGEHSVGQLEEMLGIRQPSLSQQLTVLREAGIVATRRDAKQIFYRLAEEKAVRLVMALYQIFCR</sequence>
<gene>
    <name evidence="5" type="ORF">SM0020_29460</name>
</gene>
<dbReference type="GO" id="GO:0003677">
    <property type="term" value="F:DNA binding"/>
    <property type="evidence" value="ECO:0007669"/>
    <property type="project" value="UniProtKB-KW"/>
</dbReference>
<evidence type="ECO:0000256" key="3">
    <source>
        <dbReference type="ARBA" id="ARBA00023163"/>
    </source>
</evidence>
<dbReference type="PANTHER" id="PTHR43132:SF2">
    <property type="entry name" value="ARSENICAL RESISTANCE OPERON REPRESSOR ARSR-RELATED"/>
    <property type="match status" value="1"/>
</dbReference>
<dbReference type="PRINTS" id="PR00778">
    <property type="entry name" value="HTHARSR"/>
</dbReference>
<dbReference type="InterPro" id="IPR036390">
    <property type="entry name" value="WH_DNA-bd_sf"/>
</dbReference>
<dbReference type="SMART" id="SM00418">
    <property type="entry name" value="HTH_ARSR"/>
    <property type="match status" value="1"/>
</dbReference>
<dbReference type="PANTHER" id="PTHR43132">
    <property type="entry name" value="ARSENICAL RESISTANCE OPERON REPRESSOR ARSR-RELATED"/>
    <property type="match status" value="1"/>
</dbReference>
<keyword evidence="3" id="KW-0804">Transcription</keyword>
<dbReference type="Proteomes" id="UP000004038">
    <property type="component" value="Unassembled WGS sequence"/>
</dbReference>
<dbReference type="InterPro" id="IPR011991">
    <property type="entry name" value="ArsR-like_HTH"/>
</dbReference>
<dbReference type="Gene3D" id="1.10.10.10">
    <property type="entry name" value="Winged helix-like DNA-binding domain superfamily/Winged helix DNA-binding domain"/>
    <property type="match status" value="1"/>
</dbReference>
<dbReference type="Pfam" id="PF01022">
    <property type="entry name" value="HTH_5"/>
    <property type="match status" value="1"/>
</dbReference>
<dbReference type="InterPro" id="IPR001845">
    <property type="entry name" value="HTH_ArsR_DNA-bd_dom"/>
</dbReference>
<dbReference type="PATRIC" id="fig|1107881.3.peg.5966"/>
<dbReference type="AlphaFoldDB" id="H0G8Q1"/>
<accession>H0G8Q1</accession>
<dbReference type="NCBIfam" id="NF033788">
    <property type="entry name" value="HTH_metalloreg"/>
    <property type="match status" value="1"/>
</dbReference>
<keyword evidence="2" id="KW-0238">DNA-binding</keyword>
<feature type="domain" description="HTH arsR-type" evidence="4">
    <location>
        <begin position="53"/>
        <end position="145"/>
    </location>
</feature>
<name>H0G8Q1_RHIML</name>
<evidence type="ECO:0000259" key="4">
    <source>
        <dbReference type="PROSITE" id="PS50987"/>
    </source>
</evidence>
<dbReference type="InterPro" id="IPR051011">
    <property type="entry name" value="Metal_resp_trans_reg"/>
</dbReference>
<reference evidence="5 6" key="1">
    <citation type="journal article" date="2012" name="J. Bacteriol.">
        <title>Draft Genome Sequence of Sinorhizobium meliloti CCNWSX0020, a Nitrogen-Fixing Symbiont with Copper Tolerance Capability Isolated from Lead-Zinc Mine Tailings.</title>
        <authorList>
            <person name="Li Z."/>
            <person name="Ma Z."/>
            <person name="Hao X."/>
            <person name="Wei G."/>
        </authorList>
    </citation>
    <scope>NUCLEOTIDE SEQUENCE [LARGE SCALE GENOMIC DNA]</scope>
    <source>
        <strain evidence="5 6">CCNWSX0020</strain>
    </source>
</reference>
<organism evidence="5 6">
    <name type="scientific">Sinorhizobium meliloti CCNWSX0020</name>
    <dbReference type="NCBI Taxonomy" id="1107881"/>
    <lineage>
        <taxon>Bacteria</taxon>
        <taxon>Pseudomonadati</taxon>
        <taxon>Pseudomonadota</taxon>
        <taxon>Alphaproteobacteria</taxon>
        <taxon>Hyphomicrobiales</taxon>
        <taxon>Rhizobiaceae</taxon>
        <taxon>Sinorhizobium/Ensifer group</taxon>
        <taxon>Sinorhizobium</taxon>
    </lineage>
</organism>
<evidence type="ECO:0000256" key="1">
    <source>
        <dbReference type="ARBA" id="ARBA00023015"/>
    </source>
</evidence>
<protein>
    <submittedName>
        <fullName evidence="5">Regulatory protein ArsR</fullName>
    </submittedName>
</protein>
<evidence type="ECO:0000256" key="2">
    <source>
        <dbReference type="ARBA" id="ARBA00023125"/>
    </source>
</evidence>
<evidence type="ECO:0000313" key="6">
    <source>
        <dbReference type="Proteomes" id="UP000004038"/>
    </source>
</evidence>
<dbReference type="EMBL" id="AGVV01000092">
    <property type="protein sequence ID" value="EHK74317.1"/>
    <property type="molecule type" value="Genomic_DNA"/>
</dbReference>
<dbReference type="InterPro" id="IPR036388">
    <property type="entry name" value="WH-like_DNA-bd_sf"/>
</dbReference>
<dbReference type="CDD" id="cd00090">
    <property type="entry name" value="HTH_ARSR"/>
    <property type="match status" value="1"/>
</dbReference>
<dbReference type="SUPFAM" id="SSF46785">
    <property type="entry name" value="Winged helix' DNA-binding domain"/>
    <property type="match status" value="1"/>
</dbReference>
<dbReference type="PROSITE" id="PS50987">
    <property type="entry name" value="HTH_ARSR_2"/>
    <property type="match status" value="1"/>
</dbReference>